<name>A0A233RBR5_9GAMM</name>
<reference evidence="1 2" key="1">
    <citation type="submission" date="2017-08" db="EMBL/GenBank/DDBJ databases">
        <title>A Genome Sequence of Oceanimonas doudoroffii ATCC 27123T.</title>
        <authorList>
            <person name="Brennan M.A."/>
            <person name="Maclea K.S."/>
            <person name="Mcclelland W.D."/>
            <person name="Trachtenberg A.M."/>
        </authorList>
    </citation>
    <scope>NUCLEOTIDE SEQUENCE [LARGE SCALE GENOMIC DNA]</scope>
    <source>
        <strain evidence="1 2">ATCC 27123</strain>
    </source>
</reference>
<dbReference type="PROSITE" id="PS51273">
    <property type="entry name" value="GATASE_TYPE_1"/>
    <property type="match status" value="1"/>
</dbReference>
<sequence length="229" mass="25195">MVALIGVTGPDSRLPLAWWASRLALGLAGGRGQHLTPANMHRHKRDQLQGLIIGGGDDIDAALYGHDTGRAPADPDRDAFEIELIEHALDTSLPLLGICRGAQLINVVLGGSLHADIRPLRQNTSNRRTPLPRKTAIGCGGGRLSRIMQRPRWRINSLHHQAVDRLGGGLAVVARDLDGFVQAIESTTDHYLMGVQWHPEYLPYLPCQRRLFRDLVTAAEHSRPEALYD</sequence>
<protein>
    <submittedName>
        <fullName evidence="1">Peptidase C26</fullName>
    </submittedName>
</protein>
<dbReference type="PANTHER" id="PTHR43235:SF1">
    <property type="entry name" value="GLUTAMINE AMIDOTRANSFERASE PB2B2.05-RELATED"/>
    <property type="match status" value="1"/>
</dbReference>
<dbReference type="InterPro" id="IPR044668">
    <property type="entry name" value="PuuD-like"/>
</dbReference>
<dbReference type="InterPro" id="IPR029062">
    <property type="entry name" value="Class_I_gatase-like"/>
</dbReference>
<organism evidence="1 2">
    <name type="scientific">Oceanimonas doudoroffii</name>
    <dbReference type="NCBI Taxonomy" id="84158"/>
    <lineage>
        <taxon>Bacteria</taxon>
        <taxon>Pseudomonadati</taxon>
        <taxon>Pseudomonadota</taxon>
        <taxon>Gammaproteobacteria</taxon>
        <taxon>Aeromonadales</taxon>
        <taxon>Aeromonadaceae</taxon>
        <taxon>Oceanimonas</taxon>
    </lineage>
</organism>
<dbReference type="Proteomes" id="UP000242757">
    <property type="component" value="Unassembled WGS sequence"/>
</dbReference>
<dbReference type="GO" id="GO:0016811">
    <property type="term" value="F:hydrolase activity, acting on carbon-nitrogen (but not peptide) bonds, in linear amides"/>
    <property type="evidence" value="ECO:0007669"/>
    <property type="project" value="InterPro"/>
</dbReference>
<keyword evidence="2" id="KW-1185">Reference proteome</keyword>
<comment type="caution">
    <text evidence="1">The sequence shown here is derived from an EMBL/GenBank/DDBJ whole genome shotgun (WGS) entry which is preliminary data.</text>
</comment>
<dbReference type="GO" id="GO:0005829">
    <property type="term" value="C:cytosol"/>
    <property type="evidence" value="ECO:0007669"/>
    <property type="project" value="TreeGrafter"/>
</dbReference>
<proteinExistence type="predicted"/>
<evidence type="ECO:0000313" key="1">
    <source>
        <dbReference type="EMBL" id="OXY80842.1"/>
    </source>
</evidence>
<evidence type="ECO:0000313" key="2">
    <source>
        <dbReference type="Proteomes" id="UP000242757"/>
    </source>
</evidence>
<accession>A0A233RBR5</accession>
<dbReference type="SUPFAM" id="SSF52317">
    <property type="entry name" value="Class I glutamine amidotransferase-like"/>
    <property type="match status" value="1"/>
</dbReference>
<dbReference type="OrthoDB" id="9813383at2"/>
<dbReference type="AlphaFoldDB" id="A0A233RBR5"/>
<dbReference type="EMBL" id="NBIM01000007">
    <property type="protein sequence ID" value="OXY80842.1"/>
    <property type="molecule type" value="Genomic_DNA"/>
</dbReference>
<dbReference type="Pfam" id="PF07722">
    <property type="entry name" value="Peptidase_C26"/>
    <property type="match status" value="1"/>
</dbReference>
<dbReference type="PANTHER" id="PTHR43235">
    <property type="entry name" value="GLUTAMINE AMIDOTRANSFERASE PB2B2.05-RELATED"/>
    <property type="match status" value="1"/>
</dbReference>
<dbReference type="Gene3D" id="3.40.50.880">
    <property type="match status" value="1"/>
</dbReference>
<dbReference type="CDD" id="cd01745">
    <property type="entry name" value="GATase1_2"/>
    <property type="match status" value="1"/>
</dbReference>
<dbReference type="RefSeq" id="WP_094201729.1">
    <property type="nucleotide sequence ID" value="NZ_NBIM01000007.1"/>
</dbReference>
<dbReference type="InterPro" id="IPR011697">
    <property type="entry name" value="Peptidase_C26"/>
</dbReference>
<gene>
    <name evidence="1" type="ORF">B6S08_15550</name>
</gene>